<dbReference type="InterPro" id="IPR029044">
    <property type="entry name" value="Nucleotide-diphossugar_trans"/>
</dbReference>
<evidence type="ECO:0000313" key="5">
    <source>
        <dbReference type="EMBL" id="RTY36241.1"/>
    </source>
</evidence>
<keyword evidence="3 5" id="KW-0808">Transferase</keyword>
<dbReference type="AlphaFoldDB" id="A0A432ATE6"/>
<keyword evidence="2" id="KW-0328">Glycosyltransferase</keyword>
<comment type="caution">
    <text evidence="5">The sequence shown here is derived from an EMBL/GenBank/DDBJ whole genome shotgun (WGS) entry which is preliminary data.</text>
</comment>
<sequence>MVVLNWNGADDTIRCLHSLDAAALETSFRVLVVDNGSSDGSAGRIRREHPDAEILELPSNLGYGGGNNAGFRRAEEMGADEVLFLNNDTVVDSGFALPLLTVLRGEGGAGAVVPKIFYMANPSLIWYAGGEVSLRSGLVRHVGLRRHDGPRFSRPGTTGYATGCCVGLRVGVVRALGGFDEAFGMYAEDVDLSLRLRAMGLRIVFVPSSMVWHRVSGAFEGRLLRKLWLRTASTVRLLQKHGTPFSVPLFLLLLPLRLVPAAAGMFFSRLRREESA</sequence>
<dbReference type="EMBL" id="RXYK01000014">
    <property type="protein sequence ID" value="RTY36241.1"/>
    <property type="molecule type" value="Genomic_DNA"/>
</dbReference>
<dbReference type="PANTHER" id="PTHR43179">
    <property type="entry name" value="RHAMNOSYLTRANSFERASE WBBL"/>
    <property type="match status" value="1"/>
</dbReference>
<protein>
    <submittedName>
        <fullName evidence="5">Glycosyltransferase family 2 protein</fullName>
    </submittedName>
</protein>
<accession>A0A432ATE6</accession>
<dbReference type="InterPro" id="IPR001173">
    <property type="entry name" value="Glyco_trans_2-like"/>
</dbReference>
<dbReference type="Pfam" id="PF00535">
    <property type="entry name" value="Glycos_transf_2"/>
    <property type="match status" value="1"/>
</dbReference>
<proteinExistence type="inferred from homology"/>
<evidence type="ECO:0000259" key="4">
    <source>
        <dbReference type="Pfam" id="PF00535"/>
    </source>
</evidence>
<evidence type="ECO:0000256" key="1">
    <source>
        <dbReference type="ARBA" id="ARBA00006739"/>
    </source>
</evidence>
<evidence type="ECO:0000256" key="3">
    <source>
        <dbReference type="ARBA" id="ARBA00022679"/>
    </source>
</evidence>
<name>A0A432ATE6_CHLPH</name>
<dbReference type="Proteomes" id="UP000279908">
    <property type="component" value="Unassembled WGS sequence"/>
</dbReference>
<evidence type="ECO:0000256" key="2">
    <source>
        <dbReference type="ARBA" id="ARBA00022676"/>
    </source>
</evidence>
<dbReference type="GO" id="GO:0016757">
    <property type="term" value="F:glycosyltransferase activity"/>
    <property type="evidence" value="ECO:0007669"/>
    <property type="project" value="UniProtKB-KW"/>
</dbReference>
<reference evidence="5 6" key="1">
    <citation type="submission" date="2018-12" db="EMBL/GenBank/DDBJ databases">
        <authorList>
            <person name="Lunina O.N."/>
            <person name="Grouzdev D.S."/>
            <person name="Gorlenko V.M."/>
            <person name="Savvichev A.S."/>
        </authorList>
    </citation>
    <scope>NUCLEOTIDE SEQUENCE [LARGE SCALE GENOMIC DNA]</scope>
    <source>
        <strain evidence="5 6">BrKhr-17</strain>
    </source>
</reference>
<gene>
    <name evidence="5" type="ORF">EKD02_08280</name>
</gene>
<organism evidence="5 6">
    <name type="scientific">Chlorobium phaeovibrioides</name>
    <dbReference type="NCBI Taxonomy" id="1094"/>
    <lineage>
        <taxon>Bacteria</taxon>
        <taxon>Pseudomonadati</taxon>
        <taxon>Chlorobiota</taxon>
        <taxon>Chlorobiia</taxon>
        <taxon>Chlorobiales</taxon>
        <taxon>Chlorobiaceae</taxon>
        <taxon>Chlorobium/Pelodictyon group</taxon>
        <taxon>Chlorobium</taxon>
    </lineage>
</organism>
<dbReference type="SUPFAM" id="SSF53448">
    <property type="entry name" value="Nucleotide-diphospho-sugar transferases"/>
    <property type="match status" value="1"/>
</dbReference>
<feature type="domain" description="Glycosyltransferase 2-like" evidence="4">
    <location>
        <begin position="3"/>
        <end position="176"/>
    </location>
</feature>
<comment type="similarity">
    <text evidence="1">Belongs to the glycosyltransferase 2 family.</text>
</comment>
<evidence type="ECO:0000313" key="6">
    <source>
        <dbReference type="Proteomes" id="UP000279908"/>
    </source>
</evidence>
<dbReference type="Gene3D" id="3.90.550.10">
    <property type="entry name" value="Spore Coat Polysaccharide Biosynthesis Protein SpsA, Chain A"/>
    <property type="match status" value="1"/>
</dbReference>
<dbReference type="PANTHER" id="PTHR43179:SF12">
    <property type="entry name" value="GALACTOFURANOSYLTRANSFERASE GLFT2"/>
    <property type="match status" value="1"/>
</dbReference>
<dbReference type="CDD" id="cd04186">
    <property type="entry name" value="GT_2_like_c"/>
    <property type="match status" value="1"/>
</dbReference>